<keyword evidence="1" id="KW-0732">Signal</keyword>
<dbReference type="Proteomes" id="UP000736335">
    <property type="component" value="Unassembled WGS sequence"/>
</dbReference>
<feature type="signal peptide" evidence="1">
    <location>
        <begin position="1"/>
        <end position="21"/>
    </location>
</feature>
<accession>A0A9P6HH23</accession>
<proteinExistence type="predicted"/>
<comment type="caution">
    <text evidence="2">The sequence shown here is derived from an EMBL/GenBank/DDBJ whole genome shotgun (WGS) entry which is preliminary data.</text>
</comment>
<evidence type="ECO:0000256" key="1">
    <source>
        <dbReference type="SAM" id="SignalP"/>
    </source>
</evidence>
<protein>
    <submittedName>
        <fullName evidence="2">Uncharacterized protein</fullName>
    </submittedName>
</protein>
<name>A0A9P6HH23_9AGAM</name>
<organism evidence="2 3">
    <name type="scientific">Thelephora terrestris</name>
    <dbReference type="NCBI Taxonomy" id="56493"/>
    <lineage>
        <taxon>Eukaryota</taxon>
        <taxon>Fungi</taxon>
        <taxon>Dikarya</taxon>
        <taxon>Basidiomycota</taxon>
        <taxon>Agaricomycotina</taxon>
        <taxon>Agaricomycetes</taxon>
        <taxon>Thelephorales</taxon>
        <taxon>Thelephoraceae</taxon>
        <taxon>Thelephora</taxon>
    </lineage>
</organism>
<dbReference type="AlphaFoldDB" id="A0A9P6HH23"/>
<sequence length="340" mass="36001">MHPTAGLLLTFCLSLFASVNAGPYARRKAHSLQNGQDAIALNAKFESLTPTSPCTTDSEVACINDQLARCVRGHFDLIPCDVGLVCRASPKIDSPGMTIGCVKENRNTKRTPATRALHAIRQEDPSQTSLCLDPAVLSTGFENDGQGDTTNPPQVQSQTSSNNWINFCKTVNKPLTNGTQIPGGSCNPAPIGVIPSVDNIPSAKIIFPPNFETLAKNSTFTIKVAVNNLETGWATNSNTTFLSAPVVVNANGDVMGHSHVVAELLTGFGQTTPTNPKLFAFFKRLELPAVNGVLSTNVTGGLPAGHYRLAVIHSGANHQPIAAPVAQRGAMGDMVYFTVI</sequence>
<dbReference type="InterPro" id="IPR053216">
    <property type="entry name" value="Appressorial_penetr-assoc"/>
</dbReference>
<evidence type="ECO:0000313" key="3">
    <source>
        <dbReference type="Proteomes" id="UP000736335"/>
    </source>
</evidence>
<dbReference type="PANTHER" id="PTHR34587">
    <property type="entry name" value="VWFA DOMAIN-CONTAINING PROTEIN"/>
    <property type="match status" value="1"/>
</dbReference>
<gene>
    <name evidence="2" type="ORF">BJ322DRAFT_765437</name>
</gene>
<keyword evidence="3" id="KW-1185">Reference proteome</keyword>
<reference evidence="2" key="2">
    <citation type="submission" date="2020-11" db="EMBL/GenBank/DDBJ databases">
        <authorList>
            <consortium name="DOE Joint Genome Institute"/>
            <person name="Kuo A."/>
            <person name="Miyauchi S."/>
            <person name="Kiss E."/>
            <person name="Drula E."/>
            <person name="Kohler A."/>
            <person name="Sanchez-Garcia M."/>
            <person name="Andreopoulos B."/>
            <person name="Barry K.W."/>
            <person name="Bonito G."/>
            <person name="Buee M."/>
            <person name="Carver A."/>
            <person name="Chen C."/>
            <person name="Cichocki N."/>
            <person name="Clum A."/>
            <person name="Culley D."/>
            <person name="Crous P.W."/>
            <person name="Fauchery L."/>
            <person name="Girlanda M."/>
            <person name="Hayes R."/>
            <person name="Keri Z."/>
            <person name="Labutti K."/>
            <person name="Lipzen A."/>
            <person name="Lombard V."/>
            <person name="Magnuson J."/>
            <person name="Maillard F."/>
            <person name="Morin E."/>
            <person name="Murat C."/>
            <person name="Nolan M."/>
            <person name="Ohm R."/>
            <person name="Pangilinan J."/>
            <person name="Pereira M."/>
            <person name="Perotto S."/>
            <person name="Peter M."/>
            <person name="Riley R."/>
            <person name="Sitrit Y."/>
            <person name="Stielow B."/>
            <person name="Szollosi G."/>
            <person name="Zifcakova L."/>
            <person name="Stursova M."/>
            <person name="Spatafora J.W."/>
            <person name="Tedersoo L."/>
            <person name="Vaario L.-M."/>
            <person name="Yamada A."/>
            <person name="Yan M."/>
            <person name="Wang P."/>
            <person name="Xu J."/>
            <person name="Bruns T."/>
            <person name="Baldrian P."/>
            <person name="Vilgalys R."/>
            <person name="Henrissat B."/>
            <person name="Grigoriev I.V."/>
            <person name="Hibbett D."/>
            <person name="Nagy L.G."/>
            <person name="Martin F.M."/>
        </authorList>
    </citation>
    <scope>NUCLEOTIDE SEQUENCE</scope>
    <source>
        <strain evidence="2">UH-Tt-Lm1</strain>
    </source>
</reference>
<dbReference type="EMBL" id="WIUZ02000006">
    <property type="protein sequence ID" value="KAF9786074.1"/>
    <property type="molecule type" value="Genomic_DNA"/>
</dbReference>
<dbReference type="OrthoDB" id="2336871at2759"/>
<reference evidence="2" key="1">
    <citation type="journal article" date="2020" name="Nat. Commun.">
        <title>Large-scale genome sequencing of mycorrhizal fungi provides insights into the early evolution of symbiotic traits.</title>
        <authorList>
            <person name="Miyauchi S."/>
            <person name="Kiss E."/>
            <person name="Kuo A."/>
            <person name="Drula E."/>
            <person name="Kohler A."/>
            <person name="Sanchez-Garcia M."/>
            <person name="Morin E."/>
            <person name="Andreopoulos B."/>
            <person name="Barry K.W."/>
            <person name="Bonito G."/>
            <person name="Buee M."/>
            <person name="Carver A."/>
            <person name="Chen C."/>
            <person name="Cichocki N."/>
            <person name="Clum A."/>
            <person name="Culley D."/>
            <person name="Crous P.W."/>
            <person name="Fauchery L."/>
            <person name="Girlanda M."/>
            <person name="Hayes R.D."/>
            <person name="Keri Z."/>
            <person name="LaButti K."/>
            <person name="Lipzen A."/>
            <person name="Lombard V."/>
            <person name="Magnuson J."/>
            <person name="Maillard F."/>
            <person name="Murat C."/>
            <person name="Nolan M."/>
            <person name="Ohm R.A."/>
            <person name="Pangilinan J."/>
            <person name="Pereira M.F."/>
            <person name="Perotto S."/>
            <person name="Peter M."/>
            <person name="Pfister S."/>
            <person name="Riley R."/>
            <person name="Sitrit Y."/>
            <person name="Stielow J.B."/>
            <person name="Szollosi G."/>
            <person name="Zifcakova L."/>
            <person name="Stursova M."/>
            <person name="Spatafora J.W."/>
            <person name="Tedersoo L."/>
            <person name="Vaario L.M."/>
            <person name="Yamada A."/>
            <person name="Yan M."/>
            <person name="Wang P."/>
            <person name="Xu J."/>
            <person name="Bruns T."/>
            <person name="Baldrian P."/>
            <person name="Vilgalys R."/>
            <person name="Dunand C."/>
            <person name="Henrissat B."/>
            <person name="Grigoriev I.V."/>
            <person name="Hibbett D."/>
            <person name="Nagy L.G."/>
            <person name="Martin F.M."/>
        </authorList>
    </citation>
    <scope>NUCLEOTIDE SEQUENCE</scope>
    <source>
        <strain evidence="2">UH-Tt-Lm1</strain>
    </source>
</reference>
<evidence type="ECO:0000313" key="2">
    <source>
        <dbReference type="EMBL" id="KAF9786074.1"/>
    </source>
</evidence>
<feature type="chain" id="PRO_5040165494" evidence="1">
    <location>
        <begin position="22"/>
        <end position="340"/>
    </location>
</feature>
<dbReference type="PANTHER" id="PTHR34587:SF2">
    <property type="entry name" value="G-PROTEIN COUPLED RECEPTORS FAMILY 1 PROFILE DOMAIN-CONTAINING PROTEIN"/>
    <property type="match status" value="1"/>
</dbReference>